<protein>
    <submittedName>
        <fullName evidence="1">Uncharacterized protein</fullName>
    </submittedName>
</protein>
<evidence type="ECO:0000313" key="2">
    <source>
        <dbReference type="Proteomes" id="UP000490800"/>
    </source>
</evidence>
<organism evidence="1 2">
    <name type="scientific">Paenibacillus lutrae</name>
    <dbReference type="NCBI Taxonomy" id="2078573"/>
    <lineage>
        <taxon>Bacteria</taxon>
        <taxon>Bacillati</taxon>
        <taxon>Bacillota</taxon>
        <taxon>Bacilli</taxon>
        <taxon>Bacillales</taxon>
        <taxon>Paenibacillaceae</taxon>
        <taxon>Paenibacillus</taxon>
    </lineage>
</organism>
<dbReference type="RefSeq" id="WP_157338906.1">
    <property type="nucleotide sequence ID" value="NZ_RHLK01000029.1"/>
</dbReference>
<dbReference type="OrthoDB" id="800014at2"/>
<evidence type="ECO:0000313" key="1">
    <source>
        <dbReference type="EMBL" id="MVP02561.1"/>
    </source>
</evidence>
<keyword evidence="2" id="KW-1185">Reference proteome</keyword>
<gene>
    <name evidence="1" type="ORF">EDM21_24135</name>
</gene>
<dbReference type="Proteomes" id="UP000490800">
    <property type="component" value="Unassembled WGS sequence"/>
</dbReference>
<comment type="caution">
    <text evidence="1">The sequence shown here is derived from an EMBL/GenBank/DDBJ whole genome shotgun (WGS) entry which is preliminary data.</text>
</comment>
<reference evidence="1 2" key="1">
    <citation type="journal article" date="2019" name="Microorganisms">
        <title>Paenibacillus lutrae sp. nov., A Chitinolytic Species Isolated from A River Otter in Castril Natural Park, Granada, Spain.</title>
        <authorList>
            <person name="Rodriguez M."/>
            <person name="Reina J.C."/>
            <person name="Bejar V."/>
            <person name="Llamas I."/>
        </authorList>
    </citation>
    <scope>NUCLEOTIDE SEQUENCE [LARGE SCALE GENOMIC DNA]</scope>
    <source>
        <strain evidence="1 2">N10</strain>
    </source>
</reference>
<dbReference type="AlphaFoldDB" id="A0A7X3FMP3"/>
<accession>A0A7X3FMP3</accession>
<name>A0A7X3FMP3_9BACL</name>
<sequence>MVTLKDSLIYLIKDVINEIDVESTDVTWSKYDCTEELLNELRTYIDKILTNDDSVLQELKLCFAPTSSLQEISIENGWEDKFLEFAKKFETIVFVD</sequence>
<dbReference type="EMBL" id="RHLK01000029">
    <property type="protein sequence ID" value="MVP02561.1"/>
    <property type="molecule type" value="Genomic_DNA"/>
</dbReference>
<proteinExistence type="predicted"/>